<protein>
    <submittedName>
        <fullName evidence="1">Uncharacterized protein</fullName>
    </submittedName>
</protein>
<reference evidence="1" key="1">
    <citation type="journal article" date="2015" name="Nature">
        <title>Complex archaea that bridge the gap between prokaryotes and eukaryotes.</title>
        <authorList>
            <person name="Spang A."/>
            <person name="Saw J.H."/>
            <person name="Jorgensen S.L."/>
            <person name="Zaremba-Niedzwiedzka K."/>
            <person name="Martijn J."/>
            <person name="Lind A.E."/>
            <person name="van Eijk R."/>
            <person name="Schleper C."/>
            <person name="Guy L."/>
            <person name="Ettema T.J."/>
        </authorList>
    </citation>
    <scope>NUCLEOTIDE SEQUENCE</scope>
</reference>
<dbReference type="AlphaFoldDB" id="A0A0F9PB99"/>
<dbReference type="EMBL" id="LAZR01002641">
    <property type="protein sequence ID" value="KKN27384.1"/>
    <property type="molecule type" value="Genomic_DNA"/>
</dbReference>
<organism evidence="1">
    <name type="scientific">marine sediment metagenome</name>
    <dbReference type="NCBI Taxonomy" id="412755"/>
    <lineage>
        <taxon>unclassified sequences</taxon>
        <taxon>metagenomes</taxon>
        <taxon>ecological metagenomes</taxon>
    </lineage>
</organism>
<proteinExistence type="predicted"/>
<gene>
    <name evidence="1" type="ORF">LCGC14_0865120</name>
</gene>
<comment type="caution">
    <text evidence="1">The sequence shown here is derived from an EMBL/GenBank/DDBJ whole genome shotgun (WGS) entry which is preliminary data.</text>
</comment>
<accession>A0A0F9PB99</accession>
<sequence length="632" mass="68457">MAYGDISAVLDTQAVAAFLYPRIVHLDGDYVGVVGYSGSNGGYLRTYTINSAGAISNTEVDSWNFAAYGVTPDIIKIPDATDKYLLGYEPSGSADGEVKSLTISITGTITESFIDTLTMTAGDRMFRGRLSHTSNVNDICFSNCYEGQINSYTVDNAGNIGASIIDVQDYGHTIDDSRGIINIDGNYYATGYADTINTFSTDGSGNITAVDSWTVAPTQTGYVGIVKVPNSTIYIAAYRNGDGDGELFTFSISDTGVITKSAIDTLIFEGTDAVSVLENILYLGGDYFAVTCVADVDGRVYTFSCDNSGNLSASVLDSLEFYDGSVNVCGAPSIIHVQDDIYAAVHYYAGSDSGFIRTFSIEVPTVVTATFSSDSNVHAEDIETFNSNSHLWDTVTATFNSDSNIYAEEVFNSDSNIYGTVTATFNSDSHLWDDIETATFSSDSYLYGADPTVFTYAEVTAADADIVTNYNAFDIKLKHVCNHKLDDVQYVLTTCPRCLGRGYYYDIRFNEAGKPLEVALVDKLTQTLEKFVLTENNDFHSEVAINVQQWLGEFPIAEIKSIIKFELSKSLMILMETQRGVPNLSGEAQIASIDSIEIFEDVNNPGSLDYAVTITTVAGNSRELTGTVVLNE</sequence>
<name>A0A0F9PB99_9ZZZZ</name>
<evidence type="ECO:0000313" key="1">
    <source>
        <dbReference type="EMBL" id="KKN27384.1"/>
    </source>
</evidence>